<keyword evidence="9" id="KW-0067">ATP-binding</keyword>
<dbReference type="GO" id="GO:0016301">
    <property type="term" value="F:kinase activity"/>
    <property type="evidence" value="ECO:0007669"/>
    <property type="project" value="UniProtKB-KW"/>
</dbReference>
<evidence type="ECO:0000256" key="10">
    <source>
        <dbReference type="ARBA" id="ARBA00022842"/>
    </source>
</evidence>
<evidence type="ECO:0000256" key="2">
    <source>
        <dbReference type="ARBA" id="ARBA00004997"/>
    </source>
</evidence>
<dbReference type="EMBL" id="BQXS01009994">
    <property type="protein sequence ID" value="GKT32484.1"/>
    <property type="molecule type" value="Genomic_DNA"/>
</dbReference>
<dbReference type="Pfam" id="PF00224">
    <property type="entry name" value="PK"/>
    <property type="match status" value="1"/>
</dbReference>
<feature type="domain" description="Pyruvate kinase barrel" evidence="14">
    <location>
        <begin position="19"/>
        <end position="338"/>
    </location>
</feature>
<dbReference type="Gene3D" id="3.20.20.60">
    <property type="entry name" value="Phosphoenolpyruvate-binding domains"/>
    <property type="match status" value="1"/>
</dbReference>
<proteinExistence type="inferred from homology"/>
<comment type="catalytic activity">
    <reaction evidence="13">
        <text>pyruvate + ATP = phosphoenolpyruvate + ADP + H(+)</text>
        <dbReference type="Rhea" id="RHEA:18157"/>
        <dbReference type="ChEBI" id="CHEBI:15361"/>
        <dbReference type="ChEBI" id="CHEBI:15378"/>
        <dbReference type="ChEBI" id="CHEBI:30616"/>
        <dbReference type="ChEBI" id="CHEBI:58702"/>
        <dbReference type="ChEBI" id="CHEBI:456216"/>
        <dbReference type="EC" id="2.7.1.40"/>
    </reaction>
</comment>
<evidence type="ECO:0000256" key="7">
    <source>
        <dbReference type="ARBA" id="ARBA00022741"/>
    </source>
</evidence>
<keyword evidence="11 13" id="KW-0324">Glycolysis</keyword>
<evidence type="ECO:0000313" key="16">
    <source>
        <dbReference type="EMBL" id="GKT32484.1"/>
    </source>
</evidence>
<protein>
    <recommendedName>
        <fullName evidence="4 13">Pyruvate kinase</fullName>
        <ecNumber evidence="4 13">2.7.1.40</ecNumber>
    </recommendedName>
</protein>
<dbReference type="SUPFAM" id="SSF50800">
    <property type="entry name" value="PK beta-barrel domain-like"/>
    <property type="match status" value="1"/>
</dbReference>
<evidence type="ECO:0000256" key="3">
    <source>
        <dbReference type="ARBA" id="ARBA00008663"/>
    </source>
</evidence>
<evidence type="ECO:0000256" key="1">
    <source>
        <dbReference type="ARBA" id="ARBA00001958"/>
    </source>
</evidence>
<dbReference type="SUPFAM" id="SSF52935">
    <property type="entry name" value="PK C-terminal domain-like"/>
    <property type="match status" value="1"/>
</dbReference>
<dbReference type="Gene3D" id="3.40.1380.20">
    <property type="entry name" value="Pyruvate kinase, C-terminal domain"/>
    <property type="match status" value="1"/>
</dbReference>
<dbReference type="InterPro" id="IPR036918">
    <property type="entry name" value="Pyrv_Knase_C_sf"/>
</dbReference>
<accession>A0ABQ5KLY2</accession>
<keyword evidence="5 13" id="KW-0808">Transferase</keyword>
<keyword evidence="10 13" id="KW-0460">Magnesium</keyword>
<keyword evidence="12 16" id="KW-0670">Pyruvate</keyword>
<dbReference type="PANTHER" id="PTHR11817">
    <property type="entry name" value="PYRUVATE KINASE"/>
    <property type="match status" value="1"/>
</dbReference>
<evidence type="ECO:0000256" key="5">
    <source>
        <dbReference type="ARBA" id="ARBA00022679"/>
    </source>
</evidence>
<evidence type="ECO:0000259" key="14">
    <source>
        <dbReference type="Pfam" id="PF00224"/>
    </source>
</evidence>
<reference evidence="16" key="1">
    <citation type="submission" date="2022-03" db="EMBL/GenBank/DDBJ databases">
        <title>Draft genome sequence of Aduncisulcus paluster, a free-living microaerophilic Fornicata.</title>
        <authorList>
            <person name="Yuyama I."/>
            <person name="Kume K."/>
            <person name="Tamura T."/>
            <person name="Inagaki Y."/>
            <person name="Hashimoto T."/>
        </authorList>
    </citation>
    <scope>NUCLEOTIDE SEQUENCE</scope>
    <source>
        <strain evidence="16">NY0171</strain>
    </source>
</reference>
<dbReference type="Gene3D" id="2.40.33.10">
    <property type="entry name" value="PK beta-barrel domain-like"/>
    <property type="match status" value="1"/>
</dbReference>
<evidence type="ECO:0000256" key="6">
    <source>
        <dbReference type="ARBA" id="ARBA00022723"/>
    </source>
</evidence>
<comment type="caution">
    <text evidence="16">The sequence shown here is derived from an EMBL/GenBank/DDBJ whole genome shotgun (WGS) entry which is preliminary data.</text>
</comment>
<organism evidence="16 17">
    <name type="scientific">Aduncisulcus paluster</name>
    <dbReference type="NCBI Taxonomy" id="2918883"/>
    <lineage>
        <taxon>Eukaryota</taxon>
        <taxon>Metamonada</taxon>
        <taxon>Carpediemonas-like organisms</taxon>
        <taxon>Aduncisulcus</taxon>
    </lineage>
</organism>
<keyword evidence="7" id="KW-0547">Nucleotide-binding</keyword>
<evidence type="ECO:0000256" key="4">
    <source>
        <dbReference type="ARBA" id="ARBA00012142"/>
    </source>
</evidence>
<evidence type="ECO:0000256" key="12">
    <source>
        <dbReference type="ARBA" id="ARBA00023317"/>
    </source>
</evidence>
<comment type="similarity">
    <text evidence="3 13">Belongs to the pyruvate kinase family.</text>
</comment>
<dbReference type="InterPro" id="IPR015795">
    <property type="entry name" value="Pyrv_Knase_C"/>
</dbReference>
<feature type="domain" description="Pyruvate kinase C-terminal" evidence="15">
    <location>
        <begin position="419"/>
        <end position="536"/>
    </location>
</feature>
<dbReference type="PRINTS" id="PR01050">
    <property type="entry name" value="PYRUVTKNASE"/>
</dbReference>
<keyword evidence="6" id="KW-0479">Metal-binding</keyword>
<name>A0ABQ5KLY2_9EUKA</name>
<keyword evidence="17" id="KW-1185">Reference proteome</keyword>
<dbReference type="InterPro" id="IPR011037">
    <property type="entry name" value="Pyrv_Knase-like_insert_dom_sf"/>
</dbReference>
<dbReference type="EC" id="2.7.1.40" evidence="4 13"/>
<evidence type="ECO:0000256" key="8">
    <source>
        <dbReference type="ARBA" id="ARBA00022777"/>
    </source>
</evidence>
<dbReference type="InterPro" id="IPR040442">
    <property type="entry name" value="Pyrv_kinase-like_dom_sf"/>
</dbReference>
<dbReference type="InterPro" id="IPR015793">
    <property type="entry name" value="Pyrv_Knase_brl"/>
</dbReference>
<gene>
    <name evidence="16" type="ORF">ADUPG1_006631</name>
</gene>
<evidence type="ECO:0000256" key="13">
    <source>
        <dbReference type="RuleBase" id="RU000504"/>
    </source>
</evidence>
<dbReference type="SUPFAM" id="SSF51621">
    <property type="entry name" value="Phosphoenolpyruvate/pyruvate domain"/>
    <property type="match status" value="1"/>
</dbReference>
<dbReference type="InterPro" id="IPR015806">
    <property type="entry name" value="Pyrv_Knase_insert_dom_sf"/>
</dbReference>
<evidence type="ECO:0000256" key="11">
    <source>
        <dbReference type="ARBA" id="ARBA00023152"/>
    </source>
</evidence>
<dbReference type="InterPro" id="IPR015813">
    <property type="entry name" value="Pyrv/PenolPyrv_kinase-like_dom"/>
</dbReference>
<comment type="pathway">
    <text evidence="2 13">Carbohydrate degradation; glycolysis; pyruvate from D-glyceraldehyde 3-phosphate: step 5/5.</text>
</comment>
<comment type="cofactor">
    <cofactor evidence="1">
        <name>K(+)</name>
        <dbReference type="ChEBI" id="CHEBI:29103"/>
    </cofactor>
</comment>
<dbReference type="Proteomes" id="UP001057375">
    <property type="component" value="Unassembled WGS sequence"/>
</dbReference>
<dbReference type="InterPro" id="IPR001697">
    <property type="entry name" value="Pyr_Knase"/>
</dbReference>
<evidence type="ECO:0000256" key="9">
    <source>
        <dbReference type="ARBA" id="ARBA00022840"/>
    </source>
</evidence>
<evidence type="ECO:0000259" key="15">
    <source>
        <dbReference type="Pfam" id="PF02887"/>
    </source>
</evidence>
<dbReference type="NCBIfam" id="TIGR01064">
    <property type="entry name" value="pyruv_kin"/>
    <property type="match status" value="1"/>
</dbReference>
<evidence type="ECO:0000313" key="17">
    <source>
        <dbReference type="Proteomes" id="UP001057375"/>
    </source>
</evidence>
<sequence>MSVTPLDIETIVPPVKPAARTKIVATIGPACNTESKLLELFSTGVDVFRLNFSHGEFTEKAEVISILRKIEGKSKKPLTIMADLPGPKLRICKFEMGQTMLENGSLFTFDSQVDVLGTDSRIAVDSPEIFSALKVGDRILLDDGHIQVSVTEAFTDKCVCKVISGGPLKNRKGFNLPDSPLPASIPTEQDKEIIKFVLTQDIDAVALSFVQTPDDVSRARELIGDDLMIISKLEKPTALERKNLESIIDLSDGIMIARGDMGIEADVLKLALYQKDIASICRLRGKPCIIATMMLDSMTKALIPTRAEICDTANAVLDLSDATMLSAETAVGKHPNHVVSFMESLLSKTERSDHWMRNALMNRKQLAHTDSPKECGSVLEDHTPVGVVHSFRESDSLLKSARLIISKKDHKYQRDRIADSMAQAAVLVGEAIPARVIALYAHSLRDVQRISRLRPNADILAMTSDQHVARGLNFMWGVHPVFMTKEEYGQLSYSKIVDVCKTFPTRLHLLKDEEKIVFIGTKPIDVPNTYNRLRILNAKVE</sequence>
<dbReference type="Pfam" id="PF02887">
    <property type="entry name" value="PK_C"/>
    <property type="match status" value="1"/>
</dbReference>
<keyword evidence="8 13" id="KW-0418">Kinase</keyword>